<dbReference type="EnsemblPlants" id="TraesCS7A02G530600.1">
    <property type="protein sequence ID" value="TraesCS7A02G530600.1"/>
    <property type="gene ID" value="TraesCS7A02G530600"/>
</dbReference>
<dbReference type="Gramene" id="TraesCS7A03G1289100.1">
    <property type="protein sequence ID" value="TraesCS7A03G1289100.1.CDS"/>
    <property type="gene ID" value="TraesCS7A03G1289100"/>
</dbReference>
<protein>
    <recommendedName>
        <fullName evidence="3">F-box domain-containing protein</fullName>
    </recommendedName>
</protein>
<accession>A0A3B6RS94</accession>
<dbReference type="Gramene" id="TraesRN7A0101282200.1">
    <property type="protein sequence ID" value="TraesRN7A0101282200.1"/>
    <property type="gene ID" value="TraesRN7A0101282200"/>
</dbReference>
<sequence length="343" mass="38883">MCKHPCASLYHRFQRQMINQRARMETETGICDLPADCLALVASLTSPGDVCRLAATAPALRAAANFDEVWGSFLPADCVNILARSSTASEEHRREGETKKELFCRLCDCPVLLDGGKLSFSLDKRSGARKYMIPAKALWYGWSGYHYGGLVWSRCHPHSRFREVAVLSYLCWVDVDVTLNTKNLSGIDRGYAAYLVYRVHWLHADTAQNQNQENAGSSSAAICYHECNHLVPQKHSRSLLWDRGWELDGSPSPSMSADTTEKIRSQKQRLIPDGVGMRRDGQWIEQEINIELDEQCLEGKESNVSIEFRGFTRSHRCQIIIEGIEIRPRGMEKFKSRLNSLDR</sequence>
<evidence type="ECO:0000313" key="2">
    <source>
        <dbReference type="Proteomes" id="UP000019116"/>
    </source>
</evidence>
<evidence type="ECO:0000313" key="1">
    <source>
        <dbReference type="EnsemblPlants" id="TraesCS7A02G530600.1"/>
    </source>
</evidence>
<dbReference type="PANTHER" id="PTHR32278:SF140">
    <property type="entry name" value="F-BOX DOMAIN-CONTAINING PROTEIN"/>
    <property type="match status" value="1"/>
</dbReference>
<dbReference type="InterPro" id="IPR025886">
    <property type="entry name" value="PP2-like"/>
</dbReference>
<dbReference type="AlphaFoldDB" id="A0A3B6RS94"/>
<reference evidence="1" key="2">
    <citation type="submission" date="2018-10" db="UniProtKB">
        <authorList>
            <consortium name="EnsemblPlants"/>
        </authorList>
    </citation>
    <scope>IDENTIFICATION</scope>
</reference>
<proteinExistence type="predicted"/>
<dbReference type="OrthoDB" id="631541at2759"/>
<dbReference type="OMA" id="NQRARME"/>
<dbReference type="Proteomes" id="UP000019116">
    <property type="component" value="Chromosome 7A"/>
</dbReference>
<name>A0A3B6RS94_WHEAT</name>
<dbReference type="Gramene" id="TraesROB_scaffold_015572_01G000300.1">
    <property type="protein sequence ID" value="TraesROB_scaffold_015572_01G000300.1"/>
    <property type="gene ID" value="TraesROB_scaffold_015572_01G000300"/>
</dbReference>
<organism evidence="1">
    <name type="scientific">Triticum aestivum</name>
    <name type="common">Wheat</name>
    <dbReference type="NCBI Taxonomy" id="4565"/>
    <lineage>
        <taxon>Eukaryota</taxon>
        <taxon>Viridiplantae</taxon>
        <taxon>Streptophyta</taxon>
        <taxon>Embryophyta</taxon>
        <taxon>Tracheophyta</taxon>
        <taxon>Spermatophyta</taxon>
        <taxon>Magnoliopsida</taxon>
        <taxon>Liliopsida</taxon>
        <taxon>Poales</taxon>
        <taxon>Poaceae</taxon>
        <taxon>BOP clade</taxon>
        <taxon>Pooideae</taxon>
        <taxon>Triticodae</taxon>
        <taxon>Triticeae</taxon>
        <taxon>Triticinae</taxon>
        <taxon>Triticum</taxon>
    </lineage>
</organism>
<dbReference type="Gramene" id="TraesCS7A02G530600.1">
    <property type="protein sequence ID" value="TraesCS7A02G530600.1"/>
    <property type="gene ID" value="TraesCS7A02G530600"/>
</dbReference>
<dbReference type="Gramene" id="TraesJAG7A03G04006230.1">
    <property type="protein sequence ID" value="TraesJAG7A03G04006230.1"/>
    <property type="gene ID" value="TraesJAG7A03G04006230"/>
</dbReference>
<reference evidence="1" key="1">
    <citation type="submission" date="2018-08" db="EMBL/GenBank/DDBJ databases">
        <authorList>
            <person name="Rossello M."/>
        </authorList>
    </citation>
    <scope>NUCLEOTIDE SEQUENCE [LARGE SCALE GENOMIC DNA]</scope>
    <source>
        <strain evidence="1">cv. Chinese Spring</strain>
    </source>
</reference>
<keyword evidence="2" id="KW-1185">Reference proteome</keyword>
<dbReference type="InterPro" id="IPR036047">
    <property type="entry name" value="F-box-like_dom_sf"/>
</dbReference>
<dbReference type="Pfam" id="PF14299">
    <property type="entry name" value="PP2"/>
    <property type="match status" value="1"/>
</dbReference>
<dbReference type="PaxDb" id="4565-Traes_7AL_EDA7F10C4.1"/>
<dbReference type="STRING" id="4565.A0A3B6RS94"/>
<dbReference type="SUPFAM" id="SSF81383">
    <property type="entry name" value="F-box domain"/>
    <property type="match status" value="1"/>
</dbReference>
<evidence type="ECO:0008006" key="3">
    <source>
        <dbReference type="Google" id="ProtNLM"/>
    </source>
</evidence>
<dbReference type="PANTHER" id="PTHR32278">
    <property type="entry name" value="F-BOX DOMAIN-CONTAINING PROTEIN"/>
    <property type="match status" value="1"/>
</dbReference>